<protein>
    <submittedName>
        <fullName evidence="1">Uncharacterized protein</fullName>
    </submittedName>
</protein>
<sequence length="103" mass="12118">MQRAYTFLKTKYRKTLGKAYIIVKLNLIIDNKQNRRKFLPTSIFLRVLKHIVKLVNPITSVITLKNQIIEFILNKLQNIIQVIISINPTLQILPNSIRFKSKE</sequence>
<evidence type="ECO:0000313" key="2">
    <source>
        <dbReference type="Proteomes" id="UP000076770"/>
    </source>
</evidence>
<organism evidence="1 2">
    <name type="scientific">Saccharolobus solfataricus</name>
    <name type="common">Sulfolobus solfataricus</name>
    <dbReference type="NCBI Taxonomy" id="2287"/>
    <lineage>
        <taxon>Archaea</taxon>
        <taxon>Thermoproteota</taxon>
        <taxon>Thermoprotei</taxon>
        <taxon>Sulfolobales</taxon>
        <taxon>Sulfolobaceae</taxon>
        <taxon>Saccharolobus</taxon>
    </lineage>
</organism>
<proteinExistence type="predicted"/>
<gene>
    <name evidence="1" type="ORF">SSOP1_2043</name>
</gene>
<name>A0A0E3GU21_SACSO</name>
<dbReference type="EMBL" id="LT549890">
    <property type="protein sequence ID" value="SAI85597.1"/>
    <property type="molecule type" value="Genomic_DNA"/>
</dbReference>
<dbReference type="PATRIC" id="fig|2287.6.peg.2928"/>
<reference evidence="2" key="1">
    <citation type="submission" date="2016-04" db="EMBL/GenBank/DDBJ databases">
        <authorList>
            <person name="Shah S.A."/>
            <person name="Garrett R.A."/>
        </authorList>
    </citation>
    <scope>NUCLEOTIDE SEQUENCE [LARGE SCALE GENOMIC DNA]</scope>
    <source>
        <strain evidence="2">ATCC 35091 / DSM 1616 / JCM 8930 / NBRC 15331 / P1</strain>
    </source>
</reference>
<accession>A0A0E3GU21</accession>
<evidence type="ECO:0000313" key="1">
    <source>
        <dbReference type="EMBL" id="SAI85597.1"/>
    </source>
</evidence>
<dbReference type="Proteomes" id="UP000076770">
    <property type="component" value="Chromosome i"/>
</dbReference>
<dbReference type="AlphaFoldDB" id="A0A0E3GU21"/>